<accession>A0AA39QV82</accession>
<evidence type="ECO:0000256" key="1">
    <source>
        <dbReference type="SAM" id="MobiDB-lite"/>
    </source>
</evidence>
<protein>
    <submittedName>
        <fullName evidence="2">Uncharacterized protein</fullName>
    </submittedName>
</protein>
<feature type="region of interest" description="Disordered" evidence="1">
    <location>
        <begin position="1"/>
        <end position="25"/>
    </location>
</feature>
<sequence length="111" mass="12335">MTLPSLSQLAKSQKPSEAAQYLPGGQKYQKSLVDNAKNPRQGLPASQWIANWDASYADNAQEAQPTSGIKAPDKLQRDLTMLVHMSEVKRETDDGRPEGRNPEDTRVKDNK</sequence>
<evidence type="ECO:0000313" key="2">
    <source>
        <dbReference type="EMBL" id="KAK0509800.1"/>
    </source>
</evidence>
<dbReference type="AlphaFoldDB" id="A0AA39QV82"/>
<keyword evidence="3" id="KW-1185">Reference proteome</keyword>
<feature type="compositionally biased region" description="Polar residues" evidence="1">
    <location>
        <begin position="1"/>
        <end position="15"/>
    </location>
</feature>
<name>A0AA39QV82_9LECA</name>
<comment type="caution">
    <text evidence="2">The sequence shown here is derived from an EMBL/GenBank/DDBJ whole genome shotgun (WGS) entry which is preliminary data.</text>
</comment>
<organism evidence="2 3">
    <name type="scientific">Cladonia borealis</name>
    <dbReference type="NCBI Taxonomy" id="184061"/>
    <lineage>
        <taxon>Eukaryota</taxon>
        <taxon>Fungi</taxon>
        <taxon>Dikarya</taxon>
        <taxon>Ascomycota</taxon>
        <taxon>Pezizomycotina</taxon>
        <taxon>Lecanoromycetes</taxon>
        <taxon>OSLEUM clade</taxon>
        <taxon>Lecanoromycetidae</taxon>
        <taxon>Lecanorales</taxon>
        <taxon>Lecanorineae</taxon>
        <taxon>Cladoniaceae</taxon>
        <taxon>Cladonia</taxon>
    </lineage>
</organism>
<reference evidence="2" key="1">
    <citation type="submission" date="2023-03" db="EMBL/GenBank/DDBJ databases">
        <title>Complete genome of Cladonia borealis.</title>
        <authorList>
            <person name="Park H."/>
        </authorList>
    </citation>
    <scope>NUCLEOTIDE SEQUENCE</scope>
    <source>
        <strain evidence="2">ANT050790</strain>
    </source>
</reference>
<feature type="compositionally biased region" description="Basic and acidic residues" evidence="1">
    <location>
        <begin position="86"/>
        <end position="111"/>
    </location>
</feature>
<dbReference type="EMBL" id="JAFEKC020000018">
    <property type="protein sequence ID" value="KAK0509800.1"/>
    <property type="molecule type" value="Genomic_DNA"/>
</dbReference>
<proteinExistence type="predicted"/>
<feature type="region of interest" description="Disordered" evidence="1">
    <location>
        <begin position="85"/>
        <end position="111"/>
    </location>
</feature>
<evidence type="ECO:0000313" key="3">
    <source>
        <dbReference type="Proteomes" id="UP001166286"/>
    </source>
</evidence>
<gene>
    <name evidence="2" type="ORF">JMJ35_008194</name>
</gene>
<dbReference type="Proteomes" id="UP001166286">
    <property type="component" value="Unassembled WGS sequence"/>
</dbReference>